<evidence type="ECO:0000259" key="2">
    <source>
        <dbReference type="Pfam" id="PF11887"/>
    </source>
</evidence>
<gene>
    <name evidence="3" type="ORF">MNVM_17020</name>
</gene>
<keyword evidence="4" id="KW-1185">Reference proteome</keyword>
<evidence type="ECO:0000313" key="4">
    <source>
        <dbReference type="Proteomes" id="UP000466997"/>
    </source>
</evidence>
<dbReference type="GO" id="GO:0005576">
    <property type="term" value="C:extracellular region"/>
    <property type="evidence" value="ECO:0007669"/>
    <property type="project" value="TreeGrafter"/>
</dbReference>
<dbReference type="InterPro" id="IPR024516">
    <property type="entry name" value="Mce_C"/>
</dbReference>
<dbReference type="AlphaFoldDB" id="A0A7I7JN08"/>
<feature type="domain" description="Mce/MlaD" evidence="1">
    <location>
        <begin position="45"/>
        <end position="126"/>
    </location>
</feature>
<dbReference type="InterPro" id="IPR052336">
    <property type="entry name" value="MlaD_Phospholipid_Transporter"/>
</dbReference>
<evidence type="ECO:0000313" key="3">
    <source>
        <dbReference type="EMBL" id="BBX12621.1"/>
    </source>
</evidence>
<dbReference type="Pfam" id="PF02470">
    <property type="entry name" value="MlaD"/>
    <property type="match status" value="1"/>
</dbReference>
<reference evidence="3 4" key="1">
    <citation type="journal article" date="2019" name="Emerg. Microbes Infect.">
        <title>Comprehensive subspecies identification of 175 nontuberculous mycobacteria species based on 7547 genomic profiles.</title>
        <authorList>
            <person name="Matsumoto Y."/>
            <person name="Kinjo T."/>
            <person name="Motooka D."/>
            <person name="Nabeya D."/>
            <person name="Jung N."/>
            <person name="Uechi K."/>
            <person name="Horii T."/>
            <person name="Iida T."/>
            <person name="Fujita J."/>
            <person name="Nakamura S."/>
        </authorList>
    </citation>
    <scope>NUCLEOTIDE SEQUENCE [LARGE SCALE GENOMIC DNA]</scope>
    <source>
        <strain evidence="3 4">JCM 6391</strain>
    </source>
</reference>
<dbReference type="Proteomes" id="UP000466997">
    <property type="component" value="Chromosome"/>
</dbReference>
<organism evidence="3 4">
    <name type="scientific">Mycobacterium novum</name>
    <dbReference type="NCBI Taxonomy" id="2492438"/>
    <lineage>
        <taxon>Bacteria</taxon>
        <taxon>Bacillati</taxon>
        <taxon>Actinomycetota</taxon>
        <taxon>Actinomycetes</taxon>
        <taxon>Mycobacteriales</taxon>
        <taxon>Mycobacteriaceae</taxon>
        <taxon>Mycobacterium</taxon>
    </lineage>
</organism>
<dbReference type="EMBL" id="AP022562">
    <property type="protein sequence ID" value="BBX12621.1"/>
    <property type="molecule type" value="Genomic_DNA"/>
</dbReference>
<dbReference type="InterPro" id="IPR005693">
    <property type="entry name" value="Mce"/>
</dbReference>
<dbReference type="InterPro" id="IPR003399">
    <property type="entry name" value="Mce/MlaD"/>
</dbReference>
<accession>A0A7I7JN08</accession>
<sequence length="406" mass="43368">MTMATGRENKSQTPPYRVAGVVTAAVLLLITGLVYGQFRGAFIKTTSLTMVAPRAGLVMDPGGPVTYNGVQIGRVSAIAPTEFEEKPAAKFTLDVDPKYIKLIPSNVEANIMATTLFGNKYVSLTAPDNPTTERISTKHIIATSVTTELNTLFETVTKLSESVDPVKLNLTLHAAAEALTGLGDKFGESLVNGNAILDDVNARMPYFRRDLKGFATLGDVYAAGAPDLVGFLEHSPTTVKTITTQQKQLDAALLAAAGVGNLGADITDRFGPYLRAQFSDLVPVSALLDEYSPELFCAIRNLAEGAPKVYNFLGGGDGYALDTVSELVSPANPYIYPDNLPRYNARGGPGGAPGCWQEITHDFWPAPYLVADTGVSQAPYNHFESGSPTAIDYVWGRQVGENTINP</sequence>
<protein>
    <submittedName>
        <fullName evidence="3">Virulence factor Mce family protein</fullName>
    </submittedName>
</protein>
<dbReference type="PANTHER" id="PTHR33371:SF19">
    <property type="entry name" value="MCE-FAMILY PROTEIN MCE4A"/>
    <property type="match status" value="1"/>
</dbReference>
<dbReference type="KEGG" id="mnm:MNVM_17020"/>
<dbReference type="GO" id="GO:0051701">
    <property type="term" value="P:biological process involved in interaction with host"/>
    <property type="evidence" value="ECO:0007669"/>
    <property type="project" value="TreeGrafter"/>
</dbReference>
<dbReference type="Pfam" id="PF11887">
    <property type="entry name" value="Mce4_CUP1"/>
    <property type="match status" value="1"/>
</dbReference>
<feature type="domain" description="Mammalian cell entry C-terminal" evidence="2">
    <location>
        <begin position="132"/>
        <end position="349"/>
    </location>
</feature>
<dbReference type="NCBIfam" id="TIGR00996">
    <property type="entry name" value="Mtu_fam_mce"/>
    <property type="match status" value="1"/>
</dbReference>
<dbReference type="PANTHER" id="PTHR33371">
    <property type="entry name" value="INTERMEMBRANE PHOSPHOLIPID TRANSPORT SYSTEM BINDING PROTEIN MLAD-RELATED"/>
    <property type="match status" value="1"/>
</dbReference>
<name>A0A7I7JN08_9MYCO</name>
<proteinExistence type="predicted"/>
<evidence type="ECO:0000259" key="1">
    <source>
        <dbReference type="Pfam" id="PF02470"/>
    </source>
</evidence>